<dbReference type="Proteomes" id="UP000887560">
    <property type="component" value="Unplaced"/>
</dbReference>
<keyword evidence="6" id="KW-0238">DNA-binding</keyword>
<sequence>MTSTNYNNETFNEVMENEDHKNLKDGIHIGGNNEEINVWNQKDLRIQKLTTKTKRNLNPHPTECSICERIASGYIFYGVICCDSCKHFFNRCITSKNKYKCEKDGNCNLSHSNYLQLIIVYISGNNRYRGYWSIWRDMSGFGVYRRIRKYIGGLERISEDRRDISCYIEKRYGPLAGAKRYAELLHLIEFCFTCGNNHSLLLNYMAYVTAPDHFHKSMPEAFVDLCLRCKT</sequence>
<keyword evidence="5" id="KW-0805">Transcription regulation</keyword>
<evidence type="ECO:0000256" key="8">
    <source>
        <dbReference type="ARBA" id="ARBA00023170"/>
    </source>
</evidence>
<proteinExistence type="inferred from homology"/>
<evidence type="ECO:0000256" key="1">
    <source>
        <dbReference type="ARBA" id="ARBA00005993"/>
    </source>
</evidence>
<keyword evidence="9" id="KW-0539">Nucleus</keyword>
<evidence type="ECO:0000256" key="4">
    <source>
        <dbReference type="ARBA" id="ARBA00022833"/>
    </source>
</evidence>
<dbReference type="GO" id="GO:0043565">
    <property type="term" value="F:sequence-specific DNA binding"/>
    <property type="evidence" value="ECO:0007669"/>
    <property type="project" value="InterPro"/>
</dbReference>
<dbReference type="GO" id="GO:0003700">
    <property type="term" value="F:DNA-binding transcription factor activity"/>
    <property type="evidence" value="ECO:0007669"/>
    <property type="project" value="InterPro"/>
</dbReference>
<dbReference type="PROSITE" id="PS51030">
    <property type="entry name" value="NUCLEAR_REC_DBD_2"/>
    <property type="match status" value="1"/>
</dbReference>
<accession>A0A915P9U3</accession>
<comment type="similarity">
    <text evidence="1">Belongs to the nuclear hormone receptor family.</text>
</comment>
<keyword evidence="8" id="KW-0675">Receptor</keyword>
<keyword evidence="4" id="KW-0862">Zinc</keyword>
<dbReference type="InterPro" id="IPR050274">
    <property type="entry name" value="Nuclear_hormone_rcpt_NR2"/>
</dbReference>
<protein>
    <submittedName>
        <fullName evidence="12">Nuclear receptor domain-containing protein</fullName>
    </submittedName>
</protein>
<dbReference type="SMART" id="SM00399">
    <property type="entry name" value="ZnF_C4"/>
    <property type="match status" value="1"/>
</dbReference>
<evidence type="ECO:0000259" key="10">
    <source>
        <dbReference type="PROSITE" id="PS51030"/>
    </source>
</evidence>
<evidence type="ECO:0000256" key="7">
    <source>
        <dbReference type="ARBA" id="ARBA00023163"/>
    </source>
</evidence>
<name>A0A915P9U3_9BILA</name>
<dbReference type="InterPro" id="IPR013088">
    <property type="entry name" value="Znf_NHR/GATA"/>
</dbReference>
<dbReference type="SUPFAM" id="SSF57716">
    <property type="entry name" value="Glucocorticoid receptor-like (DNA-binding domain)"/>
    <property type="match status" value="1"/>
</dbReference>
<dbReference type="PANTHER" id="PTHR24083">
    <property type="entry name" value="NUCLEAR HORMONE RECEPTOR"/>
    <property type="match status" value="1"/>
</dbReference>
<organism evidence="11 12">
    <name type="scientific">Meloidogyne floridensis</name>
    <dbReference type="NCBI Taxonomy" id="298350"/>
    <lineage>
        <taxon>Eukaryota</taxon>
        <taxon>Metazoa</taxon>
        <taxon>Ecdysozoa</taxon>
        <taxon>Nematoda</taxon>
        <taxon>Chromadorea</taxon>
        <taxon>Rhabditida</taxon>
        <taxon>Tylenchina</taxon>
        <taxon>Tylenchomorpha</taxon>
        <taxon>Tylenchoidea</taxon>
        <taxon>Meloidogynidae</taxon>
        <taxon>Meloidogyninae</taxon>
        <taxon>Meloidogyne</taxon>
    </lineage>
</organism>
<feature type="domain" description="Nuclear receptor" evidence="10">
    <location>
        <begin position="61"/>
        <end position="110"/>
    </location>
</feature>
<dbReference type="InterPro" id="IPR001628">
    <property type="entry name" value="Znf_hrmn_rcpt"/>
</dbReference>
<evidence type="ECO:0000256" key="9">
    <source>
        <dbReference type="ARBA" id="ARBA00023242"/>
    </source>
</evidence>
<evidence type="ECO:0000313" key="11">
    <source>
        <dbReference type="Proteomes" id="UP000887560"/>
    </source>
</evidence>
<keyword evidence="2" id="KW-0479">Metal-binding</keyword>
<dbReference type="GO" id="GO:0008270">
    <property type="term" value="F:zinc ion binding"/>
    <property type="evidence" value="ECO:0007669"/>
    <property type="project" value="UniProtKB-KW"/>
</dbReference>
<reference evidence="12" key="1">
    <citation type="submission" date="2022-11" db="UniProtKB">
        <authorList>
            <consortium name="WormBaseParasite"/>
        </authorList>
    </citation>
    <scope>IDENTIFICATION</scope>
</reference>
<evidence type="ECO:0000256" key="2">
    <source>
        <dbReference type="ARBA" id="ARBA00022723"/>
    </source>
</evidence>
<evidence type="ECO:0000256" key="5">
    <source>
        <dbReference type="ARBA" id="ARBA00023015"/>
    </source>
</evidence>
<dbReference type="AlphaFoldDB" id="A0A915P9U3"/>
<keyword evidence="7" id="KW-0804">Transcription</keyword>
<dbReference type="WBParaSite" id="scf7180000424640.g13670">
    <property type="protein sequence ID" value="scf7180000424640.g13670"/>
    <property type="gene ID" value="scf7180000424640.g13670"/>
</dbReference>
<evidence type="ECO:0000256" key="6">
    <source>
        <dbReference type="ARBA" id="ARBA00023125"/>
    </source>
</evidence>
<evidence type="ECO:0000313" key="12">
    <source>
        <dbReference type="WBParaSite" id="scf7180000424640.g13670"/>
    </source>
</evidence>
<dbReference type="Pfam" id="PF00105">
    <property type="entry name" value="zf-C4"/>
    <property type="match status" value="1"/>
</dbReference>
<dbReference type="Gene3D" id="3.30.50.10">
    <property type="entry name" value="Erythroid Transcription Factor GATA-1, subunit A"/>
    <property type="match status" value="1"/>
</dbReference>
<keyword evidence="11" id="KW-1185">Reference proteome</keyword>
<keyword evidence="3" id="KW-0863">Zinc-finger</keyword>
<evidence type="ECO:0000256" key="3">
    <source>
        <dbReference type="ARBA" id="ARBA00022771"/>
    </source>
</evidence>